<evidence type="ECO:0000313" key="2">
    <source>
        <dbReference type="Proteomes" id="UP000244005"/>
    </source>
</evidence>
<gene>
    <name evidence="1" type="ORF">MARPO_0001s0274</name>
</gene>
<accession>A0A2R6XVW4</accession>
<evidence type="ECO:0008006" key="3">
    <source>
        <dbReference type="Google" id="ProtNLM"/>
    </source>
</evidence>
<evidence type="ECO:0000313" key="1">
    <source>
        <dbReference type="EMBL" id="PTQ50254.1"/>
    </source>
</evidence>
<reference evidence="2" key="1">
    <citation type="journal article" date="2017" name="Cell">
        <title>Insights into land plant evolution garnered from the Marchantia polymorpha genome.</title>
        <authorList>
            <person name="Bowman J.L."/>
            <person name="Kohchi T."/>
            <person name="Yamato K.T."/>
            <person name="Jenkins J."/>
            <person name="Shu S."/>
            <person name="Ishizaki K."/>
            <person name="Yamaoka S."/>
            <person name="Nishihama R."/>
            <person name="Nakamura Y."/>
            <person name="Berger F."/>
            <person name="Adam C."/>
            <person name="Aki S.S."/>
            <person name="Althoff F."/>
            <person name="Araki T."/>
            <person name="Arteaga-Vazquez M.A."/>
            <person name="Balasubrmanian S."/>
            <person name="Barry K."/>
            <person name="Bauer D."/>
            <person name="Boehm C.R."/>
            <person name="Briginshaw L."/>
            <person name="Caballero-Perez J."/>
            <person name="Catarino B."/>
            <person name="Chen F."/>
            <person name="Chiyoda S."/>
            <person name="Chovatia M."/>
            <person name="Davies K.M."/>
            <person name="Delmans M."/>
            <person name="Demura T."/>
            <person name="Dierschke T."/>
            <person name="Dolan L."/>
            <person name="Dorantes-Acosta A.E."/>
            <person name="Eklund D.M."/>
            <person name="Florent S.N."/>
            <person name="Flores-Sandoval E."/>
            <person name="Fujiyama A."/>
            <person name="Fukuzawa H."/>
            <person name="Galik B."/>
            <person name="Grimanelli D."/>
            <person name="Grimwood J."/>
            <person name="Grossniklaus U."/>
            <person name="Hamada T."/>
            <person name="Haseloff J."/>
            <person name="Hetherington A.J."/>
            <person name="Higo A."/>
            <person name="Hirakawa Y."/>
            <person name="Hundley H.N."/>
            <person name="Ikeda Y."/>
            <person name="Inoue K."/>
            <person name="Inoue S.I."/>
            <person name="Ishida S."/>
            <person name="Jia Q."/>
            <person name="Kakita M."/>
            <person name="Kanazawa T."/>
            <person name="Kawai Y."/>
            <person name="Kawashima T."/>
            <person name="Kennedy M."/>
            <person name="Kinose K."/>
            <person name="Kinoshita T."/>
            <person name="Kohara Y."/>
            <person name="Koide E."/>
            <person name="Komatsu K."/>
            <person name="Kopischke S."/>
            <person name="Kubo M."/>
            <person name="Kyozuka J."/>
            <person name="Lagercrantz U."/>
            <person name="Lin S.S."/>
            <person name="Lindquist E."/>
            <person name="Lipzen A.M."/>
            <person name="Lu C.W."/>
            <person name="De Luna E."/>
            <person name="Martienssen R.A."/>
            <person name="Minamino N."/>
            <person name="Mizutani M."/>
            <person name="Mizutani M."/>
            <person name="Mochizuki N."/>
            <person name="Monte I."/>
            <person name="Mosher R."/>
            <person name="Nagasaki H."/>
            <person name="Nakagami H."/>
            <person name="Naramoto S."/>
            <person name="Nishitani K."/>
            <person name="Ohtani M."/>
            <person name="Okamoto T."/>
            <person name="Okumura M."/>
            <person name="Phillips J."/>
            <person name="Pollak B."/>
            <person name="Reinders A."/>
            <person name="Rovekamp M."/>
            <person name="Sano R."/>
            <person name="Sawa S."/>
            <person name="Schmid M.W."/>
            <person name="Shirakawa M."/>
            <person name="Solano R."/>
            <person name="Spunde A."/>
            <person name="Suetsugu N."/>
            <person name="Sugano S."/>
            <person name="Sugiyama A."/>
            <person name="Sun R."/>
            <person name="Suzuki Y."/>
            <person name="Takenaka M."/>
            <person name="Takezawa D."/>
            <person name="Tomogane H."/>
            <person name="Tsuzuki M."/>
            <person name="Ueda T."/>
            <person name="Umeda M."/>
            <person name="Ward J.M."/>
            <person name="Watanabe Y."/>
            <person name="Yazaki K."/>
            <person name="Yokoyama R."/>
            <person name="Yoshitake Y."/>
            <person name="Yotsui I."/>
            <person name="Zachgo S."/>
            <person name="Schmutz J."/>
        </authorList>
    </citation>
    <scope>NUCLEOTIDE SEQUENCE [LARGE SCALE GENOMIC DNA]</scope>
    <source>
        <strain evidence="2">Tak-1</strain>
    </source>
</reference>
<keyword evidence="2" id="KW-1185">Reference proteome</keyword>
<dbReference type="Proteomes" id="UP000244005">
    <property type="component" value="Unassembled WGS sequence"/>
</dbReference>
<dbReference type="OrthoDB" id="1909036at2759"/>
<dbReference type="AlphaFoldDB" id="A0A2R6XVW4"/>
<organism evidence="1 2">
    <name type="scientific">Marchantia polymorpha</name>
    <name type="common">Common liverwort</name>
    <name type="synonym">Marchantia aquatica</name>
    <dbReference type="NCBI Taxonomy" id="3197"/>
    <lineage>
        <taxon>Eukaryota</taxon>
        <taxon>Viridiplantae</taxon>
        <taxon>Streptophyta</taxon>
        <taxon>Embryophyta</taxon>
        <taxon>Marchantiophyta</taxon>
        <taxon>Marchantiopsida</taxon>
        <taxon>Marchantiidae</taxon>
        <taxon>Marchantiales</taxon>
        <taxon>Marchantiaceae</taxon>
        <taxon>Marchantia</taxon>
    </lineage>
</organism>
<protein>
    <recommendedName>
        <fullName evidence="3">Ycf2</fullName>
    </recommendedName>
</protein>
<proteinExistence type="predicted"/>
<sequence>MSFSSFFRSNLFDWIKRPNDFEFSYQFGFTKKKEYIFSGNLQKKYNYGQFLEKKKKEQLLYERILPRIRRRNVQELESQFEEILLEEQFEILGFFLLSEQFPMEYQLYNKPRLFIGKRVFFLFQKTLFGDVFYVHQLPLFSAHI</sequence>
<dbReference type="EMBL" id="KZ772673">
    <property type="protein sequence ID" value="PTQ50254.1"/>
    <property type="molecule type" value="Genomic_DNA"/>
</dbReference>
<name>A0A2R6XVW4_MARPO</name>